<dbReference type="Proteomes" id="UP001595685">
    <property type="component" value="Unassembled WGS sequence"/>
</dbReference>
<name>A0ABV7WJT4_9MICO</name>
<evidence type="ECO:0000256" key="1">
    <source>
        <dbReference type="SAM" id="MobiDB-lite"/>
    </source>
</evidence>
<proteinExistence type="predicted"/>
<dbReference type="EMBL" id="JBHRWW010000011">
    <property type="protein sequence ID" value="MFC3689642.1"/>
    <property type="molecule type" value="Genomic_DNA"/>
</dbReference>
<sequence>MVVDTRLADRLQALLADEPGLTTRWMFGGLAFMVDGHLAVCAGSDGELMVRAHPDDLDALLGEPGARPFEMHGRSMAGWLGVGTDAVAADDALARWAAVGTGYARSLPPKAPRPSRSRTSGRRSGGTVAGG</sequence>
<evidence type="ECO:0000259" key="2">
    <source>
        <dbReference type="Pfam" id="PF04993"/>
    </source>
</evidence>
<protein>
    <submittedName>
        <fullName evidence="3">TfoX/Sxy family protein</fullName>
    </submittedName>
</protein>
<gene>
    <name evidence="3" type="ORF">ACFOLH_14940</name>
</gene>
<accession>A0ABV7WJT4</accession>
<dbReference type="SUPFAM" id="SSF159894">
    <property type="entry name" value="YgaC/TfoX-N like"/>
    <property type="match status" value="1"/>
</dbReference>
<reference evidence="4" key="1">
    <citation type="journal article" date="2019" name="Int. J. Syst. Evol. Microbiol.">
        <title>The Global Catalogue of Microorganisms (GCM) 10K type strain sequencing project: providing services to taxonomists for standard genome sequencing and annotation.</title>
        <authorList>
            <consortium name="The Broad Institute Genomics Platform"/>
            <consortium name="The Broad Institute Genome Sequencing Center for Infectious Disease"/>
            <person name="Wu L."/>
            <person name="Ma J."/>
        </authorList>
    </citation>
    <scope>NUCLEOTIDE SEQUENCE [LARGE SCALE GENOMIC DNA]</scope>
    <source>
        <strain evidence="4">NCAIM B.02333</strain>
    </source>
</reference>
<feature type="region of interest" description="Disordered" evidence="1">
    <location>
        <begin position="104"/>
        <end position="131"/>
    </location>
</feature>
<evidence type="ECO:0000313" key="3">
    <source>
        <dbReference type="EMBL" id="MFC3689642.1"/>
    </source>
</evidence>
<dbReference type="RefSeq" id="WP_340295933.1">
    <property type="nucleotide sequence ID" value="NZ_JBBEOI010000352.1"/>
</dbReference>
<evidence type="ECO:0000313" key="4">
    <source>
        <dbReference type="Proteomes" id="UP001595685"/>
    </source>
</evidence>
<dbReference type="InterPro" id="IPR007076">
    <property type="entry name" value="TfoX_N"/>
</dbReference>
<keyword evidence="4" id="KW-1185">Reference proteome</keyword>
<comment type="caution">
    <text evidence="3">The sequence shown here is derived from an EMBL/GenBank/DDBJ whole genome shotgun (WGS) entry which is preliminary data.</text>
</comment>
<feature type="domain" description="TfoX N-terminal" evidence="2">
    <location>
        <begin position="14"/>
        <end position="98"/>
    </location>
</feature>
<dbReference type="Pfam" id="PF04993">
    <property type="entry name" value="TfoX_N"/>
    <property type="match status" value="1"/>
</dbReference>
<organism evidence="3 4">
    <name type="scientific">Aquipuribacter hungaricus</name>
    <dbReference type="NCBI Taxonomy" id="545624"/>
    <lineage>
        <taxon>Bacteria</taxon>
        <taxon>Bacillati</taxon>
        <taxon>Actinomycetota</taxon>
        <taxon>Actinomycetes</taxon>
        <taxon>Micrococcales</taxon>
        <taxon>Intrasporangiaceae</taxon>
        <taxon>Aquipuribacter</taxon>
    </lineage>
</organism>
<dbReference type="Gene3D" id="3.30.1460.30">
    <property type="entry name" value="YgaC/TfoX-N like chaperone"/>
    <property type="match status" value="1"/>
</dbReference>